<proteinExistence type="predicted"/>
<accession>A0ACB9E4U4</accession>
<gene>
    <name evidence="1" type="ORF">L2E82_25919</name>
</gene>
<dbReference type="Proteomes" id="UP001055811">
    <property type="component" value="Linkage Group LG04"/>
</dbReference>
<evidence type="ECO:0000313" key="2">
    <source>
        <dbReference type="Proteomes" id="UP001055811"/>
    </source>
</evidence>
<sequence length="311" mass="34118">MVDVMIEYHGTKYTVATNGSGGGQEASSEAFPSNPRERKERAIAKIRTHGQVIRVRQEKRGPLFVQAAYHFQPHGENSDGTPKAPPSPIPTGNYSLSPEEVANKVELISWELRAKTATARGCDATWKGEKHVQSTNLTPASPEGKTQSPTTMDENSQHSAVDCPSPQPEPQRVTENDNVQLGCQILDKLENNSRTVKGAKLIGQDNEVKGSSDANEQTQKAHTLSQELEKQVYLVYANVSPDDILLKKLLDMLAATNPNLKVFYTVDNPSKYWVGGEGYISKDMALKGLPAPSEDTLILVWSTWNDATYIG</sequence>
<protein>
    <submittedName>
        <fullName evidence="1">Uncharacterized protein</fullName>
    </submittedName>
</protein>
<reference evidence="1 2" key="2">
    <citation type="journal article" date="2022" name="Mol. Ecol. Resour.">
        <title>The genomes of chicory, endive, great burdock and yacon provide insights into Asteraceae paleo-polyploidization history and plant inulin production.</title>
        <authorList>
            <person name="Fan W."/>
            <person name="Wang S."/>
            <person name="Wang H."/>
            <person name="Wang A."/>
            <person name="Jiang F."/>
            <person name="Liu H."/>
            <person name="Zhao H."/>
            <person name="Xu D."/>
            <person name="Zhang Y."/>
        </authorList>
    </citation>
    <scope>NUCLEOTIDE SEQUENCE [LARGE SCALE GENOMIC DNA]</scope>
    <source>
        <strain evidence="2">cv. Punajuju</strain>
        <tissue evidence="1">Leaves</tissue>
    </source>
</reference>
<dbReference type="EMBL" id="CM042012">
    <property type="protein sequence ID" value="KAI3753855.1"/>
    <property type="molecule type" value="Genomic_DNA"/>
</dbReference>
<keyword evidence="2" id="KW-1185">Reference proteome</keyword>
<evidence type="ECO:0000313" key="1">
    <source>
        <dbReference type="EMBL" id="KAI3753855.1"/>
    </source>
</evidence>
<organism evidence="1 2">
    <name type="scientific">Cichorium intybus</name>
    <name type="common">Chicory</name>
    <dbReference type="NCBI Taxonomy" id="13427"/>
    <lineage>
        <taxon>Eukaryota</taxon>
        <taxon>Viridiplantae</taxon>
        <taxon>Streptophyta</taxon>
        <taxon>Embryophyta</taxon>
        <taxon>Tracheophyta</taxon>
        <taxon>Spermatophyta</taxon>
        <taxon>Magnoliopsida</taxon>
        <taxon>eudicotyledons</taxon>
        <taxon>Gunneridae</taxon>
        <taxon>Pentapetalae</taxon>
        <taxon>asterids</taxon>
        <taxon>campanulids</taxon>
        <taxon>Asterales</taxon>
        <taxon>Asteraceae</taxon>
        <taxon>Cichorioideae</taxon>
        <taxon>Cichorieae</taxon>
        <taxon>Cichoriinae</taxon>
        <taxon>Cichorium</taxon>
    </lineage>
</organism>
<comment type="caution">
    <text evidence="1">The sequence shown here is derived from an EMBL/GenBank/DDBJ whole genome shotgun (WGS) entry which is preliminary data.</text>
</comment>
<name>A0ACB9E4U4_CICIN</name>
<reference evidence="2" key="1">
    <citation type="journal article" date="2022" name="Mol. Ecol. Resour.">
        <title>The genomes of chicory, endive, great burdock and yacon provide insights into Asteraceae palaeo-polyploidization history and plant inulin production.</title>
        <authorList>
            <person name="Fan W."/>
            <person name="Wang S."/>
            <person name="Wang H."/>
            <person name="Wang A."/>
            <person name="Jiang F."/>
            <person name="Liu H."/>
            <person name="Zhao H."/>
            <person name="Xu D."/>
            <person name="Zhang Y."/>
        </authorList>
    </citation>
    <scope>NUCLEOTIDE SEQUENCE [LARGE SCALE GENOMIC DNA]</scope>
    <source>
        <strain evidence="2">cv. Punajuju</strain>
    </source>
</reference>